<dbReference type="RefSeq" id="WP_088019234.1">
    <property type="nucleotide sequence ID" value="NZ_CP020880.1"/>
</dbReference>
<proteinExistence type="predicted"/>
<evidence type="ECO:0000313" key="1">
    <source>
        <dbReference type="EMBL" id="ART77674.1"/>
    </source>
</evidence>
<reference evidence="1 3" key="1">
    <citation type="submission" date="2017-04" db="EMBL/GenBank/DDBJ databases">
        <title>Complete Genome Sequence of the Bacillus horikoshii 20a strain from Cuatro Cienegas, Coahuila, Mexico.</title>
        <authorList>
            <person name="Zarza E."/>
            <person name="Alcaraz L.D."/>
            <person name="Aguilar-Salinas B."/>
            <person name="Islas A."/>
            <person name="Olmedo-Alvarez G."/>
        </authorList>
    </citation>
    <scope>NUCLEOTIDE SEQUENCE [LARGE SCALE GENOMIC DNA]</scope>
    <source>
        <strain evidence="1 3">20a</strain>
    </source>
</reference>
<evidence type="ECO:0000313" key="4">
    <source>
        <dbReference type="Proteomes" id="UP000323393"/>
    </source>
</evidence>
<dbReference type="Proteomes" id="UP000195573">
    <property type="component" value="Chromosome"/>
</dbReference>
<dbReference type="KEGG" id="bhk:B4U37_17145"/>
<organism evidence="2 4">
    <name type="scientific">Sutcliffiella horikoshii</name>
    <dbReference type="NCBI Taxonomy" id="79883"/>
    <lineage>
        <taxon>Bacteria</taxon>
        <taxon>Bacillati</taxon>
        <taxon>Bacillota</taxon>
        <taxon>Bacilli</taxon>
        <taxon>Bacillales</taxon>
        <taxon>Bacillaceae</taxon>
        <taxon>Sutcliffiella</taxon>
    </lineage>
</organism>
<dbReference type="AlphaFoldDB" id="A0A1Y0CRP3"/>
<protein>
    <submittedName>
        <fullName evidence="2">NERD domain-containing protein</fullName>
    </submittedName>
</protein>
<dbReference type="EMBL" id="VTEU01000010">
    <property type="protein sequence ID" value="TYS55640.1"/>
    <property type="molecule type" value="Genomic_DNA"/>
</dbReference>
<dbReference type="EMBL" id="CP020880">
    <property type="protein sequence ID" value="ART77674.1"/>
    <property type="molecule type" value="Genomic_DNA"/>
</dbReference>
<evidence type="ECO:0000313" key="3">
    <source>
        <dbReference type="Proteomes" id="UP000195573"/>
    </source>
</evidence>
<evidence type="ECO:0000313" key="2">
    <source>
        <dbReference type="EMBL" id="TYS55640.1"/>
    </source>
</evidence>
<dbReference type="GeneID" id="96740130"/>
<dbReference type="Proteomes" id="UP000323393">
    <property type="component" value="Unassembled WGS sequence"/>
</dbReference>
<reference evidence="2 4" key="2">
    <citation type="submission" date="2019-08" db="EMBL/GenBank/DDBJ databases">
        <title>Bacillus genomes from the desert of Cuatro Cienegas, Coahuila.</title>
        <authorList>
            <person name="Olmedo-Alvarez G."/>
        </authorList>
    </citation>
    <scope>NUCLEOTIDE SEQUENCE [LARGE SCALE GENOMIC DNA]</scope>
    <source>
        <strain evidence="2 4">CH88_3T</strain>
    </source>
</reference>
<sequence length="314" mass="37198">MAQLIKLQDYITRYEADIYRYPNQYIRLKKQQWKTYEEMLRNPVDTQSPSHIAQLEDTTPSKEGKLISLMKSFKKKDQEEELFTGKLVTTDAIHDEEWELPSITGNKTPEERKQQFLDSILPLQLKWASSTIREMSYLQKNYKRENLLKYFLQRFPDTFFVMYKPIFLVKQAPVELEIILVTPNEIIALFYMEEQEESVVLGNNERFWSIREKEKERKIVNPTISLNRMGSIIKNILPLYDVSLPVTKILLHPKGYIDITDGPTDLQVVDKRTYEKWFEKMRANKLPLKHTQLKAAGALLSHCQSTYIDRPEWQ</sequence>
<keyword evidence="3" id="KW-1185">Reference proteome</keyword>
<gene>
    <name evidence="1" type="ORF">B4U37_17145</name>
    <name evidence="2" type="ORF">FZC74_17960</name>
</gene>
<accession>A0A1Y0CRP3</accession>
<name>A0A1Y0CRP3_9BACI</name>